<sequence length="197" mass="21655">MMRFVQAFYCMESKRVFLRSLGCLDDLLLLEEELCHFFEDAELARSLVNVIKEVGQLEKVGHFKETAVLLLLNLIKTAGKLHTFVPVAGTGGTVADVSRFFKESCKSSLTLAKVMMLQEQHIMGDHGNSASLMRDMSEMSSSSVAGISEGHVHGYGYGIEEFDGCTLLHPACETADVRMIELLLQYGANITCLLVAG</sequence>
<protein>
    <submittedName>
        <fullName evidence="2">UvrD-like helicase, ATP-binding domain, P-loop containing nucleoside triphosphate hydrolase</fullName>
    </submittedName>
</protein>
<reference evidence="2" key="1">
    <citation type="journal article" date="2019" name="Sci. Rep.">
        <title>Draft genome of Tanacetum cinerariifolium, the natural source of mosquito coil.</title>
        <authorList>
            <person name="Yamashiro T."/>
            <person name="Shiraishi A."/>
            <person name="Satake H."/>
            <person name="Nakayama K."/>
        </authorList>
    </citation>
    <scope>NUCLEOTIDE SEQUENCE</scope>
</reference>
<feature type="repeat" description="ANK" evidence="1">
    <location>
        <begin position="163"/>
        <end position="190"/>
    </location>
</feature>
<gene>
    <name evidence="2" type="ORF">Tci_673803</name>
</gene>
<dbReference type="InterPro" id="IPR039904">
    <property type="entry name" value="TRANK1"/>
</dbReference>
<keyword evidence="2" id="KW-0547">Nucleotide-binding</keyword>
<comment type="caution">
    <text evidence="2">The sequence shown here is derived from an EMBL/GenBank/DDBJ whole genome shotgun (WGS) entry which is preliminary data.</text>
</comment>
<dbReference type="GO" id="GO:0005524">
    <property type="term" value="F:ATP binding"/>
    <property type="evidence" value="ECO:0007669"/>
    <property type="project" value="UniProtKB-KW"/>
</dbReference>
<dbReference type="SMART" id="SM00248">
    <property type="entry name" value="ANK"/>
    <property type="match status" value="1"/>
</dbReference>
<keyword evidence="2" id="KW-0067">ATP-binding</keyword>
<dbReference type="PANTHER" id="PTHR21529">
    <property type="entry name" value="MAMMARY TURMOR VIRUS RECEPTOR HOMOLOG 1, 2 MTVR1, 2"/>
    <property type="match status" value="1"/>
</dbReference>
<keyword evidence="2" id="KW-0347">Helicase</keyword>
<proteinExistence type="predicted"/>
<dbReference type="PROSITE" id="PS50297">
    <property type="entry name" value="ANK_REP_REGION"/>
    <property type="match status" value="1"/>
</dbReference>
<keyword evidence="1" id="KW-0040">ANK repeat</keyword>
<dbReference type="EMBL" id="BKCJ010534561">
    <property type="protein sequence ID" value="GFB01832.1"/>
    <property type="molecule type" value="Genomic_DNA"/>
</dbReference>
<dbReference type="InterPro" id="IPR036770">
    <property type="entry name" value="Ankyrin_rpt-contain_sf"/>
</dbReference>
<evidence type="ECO:0000313" key="2">
    <source>
        <dbReference type="EMBL" id="GFB01832.1"/>
    </source>
</evidence>
<dbReference type="PROSITE" id="PS50088">
    <property type="entry name" value="ANK_REPEAT"/>
    <property type="match status" value="1"/>
</dbReference>
<dbReference type="GO" id="GO:0016787">
    <property type="term" value="F:hydrolase activity"/>
    <property type="evidence" value="ECO:0007669"/>
    <property type="project" value="UniProtKB-KW"/>
</dbReference>
<dbReference type="PANTHER" id="PTHR21529:SF4">
    <property type="entry name" value="TPR AND ANKYRIN REPEAT-CONTAINING PROTEIN 1"/>
    <property type="match status" value="1"/>
</dbReference>
<dbReference type="AlphaFoldDB" id="A0A699KQ91"/>
<dbReference type="InterPro" id="IPR002110">
    <property type="entry name" value="Ankyrin_rpt"/>
</dbReference>
<keyword evidence="2" id="KW-0378">Hydrolase</keyword>
<accession>A0A699KQ91</accession>
<evidence type="ECO:0000256" key="1">
    <source>
        <dbReference type="PROSITE-ProRule" id="PRU00023"/>
    </source>
</evidence>
<dbReference type="SUPFAM" id="SSF48403">
    <property type="entry name" value="Ankyrin repeat"/>
    <property type="match status" value="1"/>
</dbReference>
<name>A0A699KQ91_TANCI</name>
<organism evidence="2">
    <name type="scientific">Tanacetum cinerariifolium</name>
    <name type="common">Dalmatian daisy</name>
    <name type="synonym">Chrysanthemum cinerariifolium</name>
    <dbReference type="NCBI Taxonomy" id="118510"/>
    <lineage>
        <taxon>Eukaryota</taxon>
        <taxon>Viridiplantae</taxon>
        <taxon>Streptophyta</taxon>
        <taxon>Embryophyta</taxon>
        <taxon>Tracheophyta</taxon>
        <taxon>Spermatophyta</taxon>
        <taxon>Magnoliopsida</taxon>
        <taxon>eudicotyledons</taxon>
        <taxon>Gunneridae</taxon>
        <taxon>Pentapetalae</taxon>
        <taxon>asterids</taxon>
        <taxon>campanulids</taxon>
        <taxon>Asterales</taxon>
        <taxon>Asteraceae</taxon>
        <taxon>Asteroideae</taxon>
        <taxon>Anthemideae</taxon>
        <taxon>Anthemidinae</taxon>
        <taxon>Tanacetum</taxon>
    </lineage>
</organism>
<dbReference type="GO" id="GO:0004386">
    <property type="term" value="F:helicase activity"/>
    <property type="evidence" value="ECO:0007669"/>
    <property type="project" value="UniProtKB-KW"/>
</dbReference>